<name>A0A7T2VYP9_DELAC</name>
<evidence type="ECO:0000256" key="1">
    <source>
        <dbReference type="SAM" id="SignalP"/>
    </source>
</evidence>
<sequence>MKNAKTLFAIASLSAALSSALWSGMASAAPAAPAATVSAETWFGAEPVASGPALSRAEVQADLALWNRAGLNVYRESDVNHWDTDYQQRLARYQRMRSGPEYLAEVQRLGGSVKAAEGQGSGRVPG</sequence>
<reference evidence="2 3" key="1">
    <citation type="submission" date="2020-12" db="EMBL/GenBank/DDBJ databases">
        <title>FDA dAtabase for Regulatory Grade micrObial Sequences (FDA-ARGOS): Supporting development and validation of Infectious Disease Dx tests.</title>
        <authorList>
            <person name="Sproer C."/>
            <person name="Gronow S."/>
            <person name="Severitt S."/>
            <person name="Schroder I."/>
            <person name="Tallon L."/>
            <person name="Sadzewicz L."/>
            <person name="Zhao X."/>
            <person name="Boylan J."/>
            <person name="Ott S."/>
            <person name="Bowen H."/>
            <person name="Vavikolanu K."/>
            <person name="Mehta A."/>
            <person name="Aluvathingal J."/>
            <person name="Nadendla S."/>
            <person name="Lowell S."/>
            <person name="Myers T."/>
            <person name="Yan Y."/>
            <person name="Sichtig H."/>
        </authorList>
    </citation>
    <scope>NUCLEOTIDE SEQUENCE [LARGE SCALE GENOMIC DNA]</scope>
    <source>
        <strain evidence="2 3">FDAARGOS_909</strain>
    </source>
</reference>
<evidence type="ECO:0000313" key="2">
    <source>
        <dbReference type="EMBL" id="QPS07467.1"/>
    </source>
</evidence>
<protein>
    <recommendedName>
        <fullName evidence="4">DUF4148 domain-containing protein</fullName>
    </recommendedName>
</protein>
<proteinExistence type="predicted"/>
<evidence type="ECO:0008006" key="4">
    <source>
        <dbReference type="Google" id="ProtNLM"/>
    </source>
</evidence>
<accession>A0A7T2VYP9</accession>
<gene>
    <name evidence="2" type="ORF">I6G66_24825</name>
</gene>
<dbReference type="AlphaFoldDB" id="A0A7T2VYP9"/>
<evidence type="ECO:0000313" key="3">
    <source>
        <dbReference type="Proteomes" id="UP000594778"/>
    </source>
</evidence>
<dbReference type="EMBL" id="CP065668">
    <property type="protein sequence ID" value="QPS07467.1"/>
    <property type="molecule type" value="Genomic_DNA"/>
</dbReference>
<feature type="chain" id="PRO_5032507285" description="DUF4148 domain-containing protein" evidence="1">
    <location>
        <begin position="29"/>
        <end position="126"/>
    </location>
</feature>
<feature type="signal peptide" evidence="1">
    <location>
        <begin position="1"/>
        <end position="28"/>
    </location>
</feature>
<dbReference type="Proteomes" id="UP000594778">
    <property type="component" value="Chromosome"/>
</dbReference>
<keyword evidence="1" id="KW-0732">Signal</keyword>
<organism evidence="2 3">
    <name type="scientific">Delftia acidovorans</name>
    <name type="common">Pseudomonas acidovorans</name>
    <name type="synonym">Comamonas acidovorans</name>
    <dbReference type="NCBI Taxonomy" id="80866"/>
    <lineage>
        <taxon>Bacteria</taxon>
        <taxon>Pseudomonadati</taxon>
        <taxon>Pseudomonadota</taxon>
        <taxon>Betaproteobacteria</taxon>
        <taxon>Burkholderiales</taxon>
        <taxon>Comamonadaceae</taxon>
        <taxon>Delftia</taxon>
    </lineage>
</organism>
<dbReference type="RefSeq" id="WP_197954987.1">
    <property type="nucleotide sequence ID" value="NZ_CP065668.1"/>
</dbReference>